<dbReference type="RefSeq" id="WP_090342579.1">
    <property type="nucleotide sequence ID" value="NZ_FNXY01000015.1"/>
</dbReference>
<organism evidence="1 2">
    <name type="scientific">Dyadobacter koreensis</name>
    <dbReference type="NCBI Taxonomy" id="408657"/>
    <lineage>
        <taxon>Bacteria</taxon>
        <taxon>Pseudomonadati</taxon>
        <taxon>Bacteroidota</taxon>
        <taxon>Cytophagia</taxon>
        <taxon>Cytophagales</taxon>
        <taxon>Spirosomataceae</taxon>
        <taxon>Dyadobacter</taxon>
    </lineage>
</organism>
<dbReference type="OrthoDB" id="9937720at2"/>
<dbReference type="Proteomes" id="UP000199532">
    <property type="component" value="Unassembled WGS sequence"/>
</dbReference>
<proteinExistence type="predicted"/>
<dbReference type="EMBL" id="FNXY01000015">
    <property type="protein sequence ID" value="SEJ73580.1"/>
    <property type="molecule type" value="Genomic_DNA"/>
</dbReference>
<sequence>MSVLFAIFLLLAQPEIINPVSDQDGKFSNDIEFLDDFQLRVYGGSFFTFDTTSVLKQKFIFVVSATRIAYFKKGGRLLIVNYLKREIRQNGYIDFFEGSGYKIRLNVVKANKIGKSRTGYIGVLEFAHNQITTTVRILTSPRQTRQFKTRDFRWQIQIKNVICYYEKIEIYRSPDRLCTQTI</sequence>
<gene>
    <name evidence="1" type="ORF">SAMN04487995_6188</name>
</gene>
<evidence type="ECO:0000313" key="2">
    <source>
        <dbReference type="Proteomes" id="UP000199532"/>
    </source>
</evidence>
<keyword evidence="2" id="KW-1185">Reference proteome</keyword>
<name>A0A1H7BH80_9BACT</name>
<reference evidence="1 2" key="1">
    <citation type="submission" date="2016-10" db="EMBL/GenBank/DDBJ databases">
        <authorList>
            <person name="de Groot N.N."/>
        </authorList>
    </citation>
    <scope>NUCLEOTIDE SEQUENCE [LARGE SCALE GENOMIC DNA]</scope>
    <source>
        <strain evidence="1 2">DSM 19938</strain>
    </source>
</reference>
<evidence type="ECO:0000313" key="1">
    <source>
        <dbReference type="EMBL" id="SEJ73580.1"/>
    </source>
</evidence>
<accession>A0A1H7BH80</accession>
<dbReference type="AlphaFoldDB" id="A0A1H7BH80"/>
<protein>
    <submittedName>
        <fullName evidence="1">Uncharacterized protein</fullName>
    </submittedName>
</protein>